<dbReference type="STRING" id="1287680.R1ERA9"/>
<dbReference type="GO" id="GO:0005737">
    <property type="term" value="C:cytoplasm"/>
    <property type="evidence" value="ECO:0007669"/>
    <property type="project" value="TreeGrafter"/>
</dbReference>
<dbReference type="Proteomes" id="UP000013521">
    <property type="component" value="Unassembled WGS sequence"/>
</dbReference>
<dbReference type="HOGENOM" id="CLU_011759_2_1_1"/>
<dbReference type="SMART" id="SM01050">
    <property type="entry name" value="CactinC_cactus"/>
    <property type="match status" value="1"/>
</dbReference>
<evidence type="ECO:0000313" key="6">
    <source>
        <dbReference type="EMBL" id="EOD50338.1"/>
    </source>
</evidence>
<dbReference type="PANTHER" id="PTHR21737">
    <property type="entry name" value="POLYGLUTAMINE BINDING PROTEIN 1/MARVEL MEMBRANE-ASSOCIATING DOMAIN CONTAINING 3"/>
    <property type="match status" value="1"/>
</dbReference>
<gene>
    <name evidence="6" type="ORF">UCRNP2_2892</name>
</gene>
<feature type="domain" description="Splicing factor Cactin C-terminal" evidence="4">
    <location>
        <begin position="329"/>
        <end position="466"/>
    </location>
</feature>
<dbReference type="GO" id="GO:0000380">
    <property type="term" value="P:alternative mRNA splicing, via spliceosome"/>
    <property type="evidence" value="ECO:0007669"/>
    <property type="project" value="EnsemblFungi"/>
</dbReference>
<dbReference type="GO" id="GO:0045292">
    <property type="term" value="P:mRNA cis splicing, via spliceosome"/>
    <property type="evidence" value="ECO:0007669"/>
    <property type="project" value="EnsemblFungi"/>
</dbReference>
<dbReference type="InterPro" id="IPR019134">
    <property type="entry name" value="Cactin_C"/>
</dbReference>
<evidence type="ECO:0000259" key="4">
    <source>
        <dbReference type="Pfam" id="PF09732"/>
    </source>
</evidence>
<dbReference type="KEGG" id="npa:UCRNP2_2892"/>
<dbReference type="OMA" id="RNRRYWE"/>
<evidence type="ECO:0000259" key="5">
    <source>
        <dbReference type="Pfam" id="PF10312"/>
    </source>
</evidence>
<dbReference type="PANTHER" id="PTHR21737:SF4">
    <property type="entry name" value="SPLICING FACTOR CACTIN"/>
    <property type="match status" value="1"/>
</dbReference>
<dbReference type="OrthoDB" id="265955at2759"/>
<name>R1ERA9_BOTPV</name>
<proteinExistence type="inferred from homology"/>
<dbReference type="InterPro" id="IPR018816">
    <property type="entry name" value="Cactin_central"/>
</dbReference>
<organism evidence="6 7">
    <name type="scientific">Botryosphaeria parva (strain UCR-NP2)</name>
    <name type="common">Grapevine canker fungus</name>
    <name type="synonym">Neofusicoccum parvum</name>
    <dbReference type="NCBI Taxonomy" id="1287680"/>
    <lineage>
        <taxon>Eukaryota</taxon>
        <taxon>Fungi</taxon>
        <taxon>Dikarya</taxon>
        <taxon>Ascomycota</taxon>
        <taxon>Pezizomycotina</taxon>
        <taxon>Dothideomycetes</taxon>
        <taxon>Dothideomycetes incertae sedis</taxon>
        <taxon>Botryosphaeriales</taxon>
        <taxon>Botryosphaeriaceae</taxon>
        <taxon>Neofusicoccum</taxon>
    </lineage>
</organism>
<evidence type="ECO:0000313" key="7">
    <source>
        <dbReference type="Proteomes" id="UP000013521"/>
    </source>
</evidence>
<evidence type="ECO:0000256" key="2">
    <source>
        <dbReference type="ARBA" id="ARBA00034534"/>
    </source>
</evidence>
<reference evidence="7" key="1">
    <citation type="journal article" date="2013" name="Genome Announc.">
        <title>Draft genome sequence of Neofusicoccum parvum isolate UCR-NP2, a fungal vascular pathogen associated with grapevine cankers.</title>
        <authorList>
            <person name="Blanco-Ulate B."/>
            <person name="Rolshausen P."/>
            <person name="Cantu D."/>
        </authorList>
    </citation>
    <scope>NUCLEOTIDE SEQUENCE [LARGE SCALE GENOMIC DNA]</scope>
    <source>
        <strain evidence="7">UCR-NP2</strain>
    </source>
</reference>
<evidence type="ECO:0000256" key="1">
    <source>
        <dbReference type="ARBA" id="ARBA00006895"/>
    </source>
</evidence>
<dbReference type="EMBL" id="KB915996">
    <property type="protein sequence ID" value="EOD50338.1"/>
    <property type="molecule type" value="Genomic_DNA"/>
</dbReference>
<dbReference type="Pfam" id="PF09732">
    <property type="entry name" value="CactinC_cactus"/>
    <property type="match status" value="1"/>
</dbReference>
<dbReference type="Pfam" id="PF10312">
    <property type="entry name" value="Cactin_mid"/>
    <property type="match status" value="1"/>
</dbReference>
<accession>R1ERA9</accession>
<protein>
    <recommendedName>
        <fullName evidence="2">Splicing factor Cactin</fullName>
    </recommendedName>
</protein>
<dbReference type="eggNOG" id="KOG2370">
    <property type="taxonomic scope" value="Eukaryota"/>
</dbReference>
<dbReference type="GO" id="GO:0005681">
    <property type="term" value="C:spliceosomal complex"/>
    <property type="evidence" value="ECO:0007669"/>
    <property type="project" value="TreeGrafter"/>
</dbReference>
<evidence type="ECO:0000256" key="3">
    <source>
        <dbReference type="SAM" id="MobiDB-lite"/>
    </source>
</evidence>
<feature type="region of interest" description="Disordered" evidence="3">
    <location>
        <begin position="1"/>
        <end position="38"/>
    </location>
</feature>
<sequence length="466" mass="53761">MDAANQPPWRARPGGGPNRKPASTIPSKRSADTQEEEWVAGEDRFVLQQAKKKAAIRVKAGRAKPIDWLAVTLRVIDGTQDVLDEDDDAELDIVDPDGVLESLDEKQMEELEKDIDTYLVLENDRKNKEFWNTMKVICKDRRQKSKSSGPKARGVNTVAADVDRLLSPKSLEELEALEKQIRRKLDSNEPIDVDYWEHLLRSLLVWKAKAKLRQLSQTIINSRLQEDKALESVDEKAFLDKITEDRRKVLKLGYVPFKQSTADKAGSVIQAKPTDASSAPGISRFAARDEDFSQATTALYEREVARGVSENEEIFNGEEEVDTANKSKWADKYRPRKPRYFNRVQMGYEWNKYNQTHYDHDNPPPKVVQGYKFNIFYPDLIDKTRAPTYRIERENGRKRGQSFAPAGEEDTCLIRFVAGPPYEDIAFRIVDKEWDYSAKRERGFKSSFDKGILQLHFQFKKIYYRK</sequence>
<feature type="domain" description="Splicing factor cactin central" evidence="5">
    <location>
        <begin position="29"/>
        <end position="215"/>
    </location>
</feature>
<dbReference type="AlphaFoldDB" id="R1ERA9"/>
<comment type="similarity">
    <text evidence="1">Belongs to the CACTIN family.</text>
</comment>